<comment type="similarity">
    <text evidence="1 6 7">Belongs to the peptidase S8 family.</text>
</comment>
<feature type="region of interest" description="Disordered" evidence="8">
    <location>
        <begin position="391"/>
        <end position="457"/>
    </location>
</feature>
<dbReference type="PROSITE" id="PS51892">
    <property type="entry name" value="SUBTILASE"/>
    <property type="match status" value="1"/>
</dbReference>
<organism evidence="10 11">
    <name type="scientific">Paenibacillus terricola</name>
    <dbReference type="NCBI Taxonomy" id="2763503"/>
    <lineage>
        <taxon>Bacteria</taxon>
        <taxon>Bacillati</taxon>
        <taxon>Bacillota</taxon>
        <taxon>Bacilli</taxon>
        <taxon>Bacillales</taxon>
        <taxon>Paenibacillaceae</taxon>
        <taxon>Paenibacillus</taxon>
    </lineage>
</organism>
<keyword evidence="4 6" id="KW-0378">Hydrolase</keyword>
<dbReference type="InterPro" id="IPR050131">
    <property type="entry name" value="Peptidase_S8_subtilisin-like"/>
</dbReference>
<dbReference type="Proteomes" id="UP000609346">
    <property type="component" value="Unassembled WGS sequence"/>
</dbReference>
<protein>
    <submittedName>
        <fullName evidence="10">S8 family peptidase</fullName>
    </submittedName>
</protein>
<dbReference type="Pfam" id="PF00082">
    <property type="entry name" value="Peptidase_S8"/>
    <property type="match status" value="1"/>
</dbReference>
<sequence length="457" mass="48873">MAQLHLEKLFGQCVRTSAAKHTSRHLIGFRGKTSYNQLVQYLERKGIKPIKTIKSSRVICCYMNTRSLKNKARITSLPAGIKFIEKDARVRTHALPAGQRSGARRRNNSGAGNCPDHATWNICRVQAPDVWAKTEGDGVRVAIIDTGIAKHANLAIAGGINTTNSKSSYYDDNGHGTHVAGIVAATGKDGLQPGVAPKASLYAIKALDHEGLGYISDIIEGINWCINNKIQVINMSFGLLPGEQSAALQEAIQKAYNNGIVCVASAGNSGTSNGRIDEPASFSETISVAASNQKDEIASYSSRGEGIDITAPGTNIRSLTPNSGYVEMSGTSMSCPHVAGGAALVLAADKSLTPDQVSKKLKSWAKNLNGYNQQAQGSGIMQLAGIAAESGAQPSEPLVNRRKKRLFRPPSSRQKTRNRTKTAQAVKRTSTSLERPRRTPTRKSAPAAASRFVKKAK</sequence>
<evidence type="ECO:0000259" key="9">
    <source>
        <dbReference type="Pfam" id="PF00082"/>
    </source>
</evidence>
<feature type="active site" description="Charge relay system" evidence="6">
    <location>
        <position position="145"/>
    </location>
</feature>
<evidence type="ECO:0000256" key="3">
    <source>
        <dbReference type="ARBA" id="ARBA00022723"/>
    </source>
</evidence>
<dbReference type="PRINTS" id="PR00723">
    <property type="entry name" value="SUBTILISIN"/>
</dbReference>
<dbReference type="PANTHER" id="PTHR43806:SF11">
    <property type="entry name" value="CEREVISIN-RELATED"/>
    <property type="match status" value="1"/>
</dbReference>
<evidence type="ECO:0000313" key="11">
    <source>
        <dbReference type="Proteomes" id="UP000609346"/>
    </source>
</evidence>
<dbReference type="RefSeq" id="WP_224753408.1">
    <property type="nucleotide sequence ID" value="NZ_JACXZA010000002.1"/>
</dbReference>
<dbReference type="Gene3D" id="3.40.50.200">
    <property type="entry name" value="Peptidase S8/S53 domain"/>
    <property type="match status" value="1"/>
</dbReference>
<evidence type="ECO:0000256" key="6">
    <source>
        <dbReference type="PROSITE-ProRule" id="PRU01240"/>
    </source>
</evidence>
<dbReference type="EMBL" id="JACXZA010000002">
    <property type="protein sequence ID" value="MBD3918724.1"/>
    <property type="molecule type" value="Genomic_DNA"/>
</dbReference>
<feature type="active site" description="Charge relay system" evidence="6">
    <location>
        <position position="332"/>
    </location>
</feature>
<evidence type="ECO:0000256" key="1">
    <source>
        <dbReference type="ARBA" id="ARBA00011073"/>
    </source>
</evidence>
<dbReference type="InterPro" id="IPR015500">
    <property type="entry name" value="Peptidase_S8_subtilisin-rel"/>
</dbReference>
<evidence type="ECO:0000256" key="7">
    <source>
        <dbReference type="RuleBase" id="RU003355"/>
    </source>
</evidence>
<proteinExistence type="inferred from homology"/>
<evidence type="ECO:0000256" key="4">
    <source>
        <dbReference type="ARBA" id="ARBA00022801"/>
    </source>
</evidence>
<dbReference type="PROSITE" id="PS00138">
    <property type="entry name" value="SUBTILASE_SER"/>
    <property type="match status" value="1"/>
</dbReference>
<dbReference type="PROSITE" id="PS00137">
    <property type="entry name" value="SUBTILASE_HIS"/>
    <property type="match status" value="1"/>
</dbReference>
<name>A0ABR8MX46_9BACL</name>
<feature type="domain" description="Peptidase S8/S53" evidence="9">
    <location>
        <begin position="136"/>
        <end position="379"/>
    </location>
</feature>
<dbReference type="InterPro" id="IPR022398">
    <property type="entry name" value="Peptidase_S8_His-AS"/>
</dbReference>
<evidence type="ECO:0000256" key="2">
    <source>
        <dbReference type="ARBA" id="ARBA00022670"/>
    </source>
</evidence>
<dbReference type="CDD" id="cd07477">
    <property type="entry name" value="Peptidases_S8_Subtilisin_subset"/>
    <property type="match status" value="1"/>
</dbReference>
<dbReference type="InterPro" id="IPR036852">
    <property type="entry name" value="Peptidase_S8/S53_dom_sf"/>
</dbReference>
<keyword evidence="11" id="KW-1185">Reference proteome</keyword>
<dbReference type="PANTHER" id="PTHR43806">
    <property type="entry name" value="PEPTIDASE S8"/>
    <property type="match status" value="1"/>
</dbReference>
<dbReference type="PROSITE" id="PS00136">
    <property type="entry name" value="SUBTILASE_ASP"/>
    <property type="match status" value="1"/>
</dbReference>
<dbReference type="InterPro" id="IPR034202">
    <property type="entry name" value="Subtilisin_Carlsberg-like"/>
</dbReference>
<keyword evidence="5 6" id="KW-0720">Serine protease</keyword>
<gene>
    <name evidence="10" type="ORF">H8B09_08180</name>
</gene>
<evidence type="ECO:0000256" key="5">
    <source>
        <dbReference type="ARBA" id="ARBA00022825"/>
    </source>
</evidence>
<keyword evidence="2 6" id="KW-0645">Protease</keyword>
<dbReference type="InterPro" id="IPR023828">
    <property type="entry name" value="Peptidase_S8_Ser-AS"/>
</dbReference>
<keyword evidence="3" id="KW-0479">Metal-binding</keyword>
<dbReference type="SUPFAM" id="SSF52743">
    <property type="entry name" value="Subtilisin-like"/>
    <property type="match status" value="1"/>
</dbReference>
<evidence type="ECO:0000256" key="8">
    <source>
        <dbReference type="SAM" id="MobiDB-lite"/>
    </source>
</evidence>
<comment type="caution">
    <text evidence="10">The sequence shown here is derived from an EMBL/GenBank/DDBJ whole genome shotgun (WGS) entry which is preliminary data.</text>
</comment>
<evidence type="ECO:0000313" key="10">
    <source>
        <dbReference type="EMBL" id="MBD3918724.1"/>
    </source>
</evidence>
<reference evidence="10 11" key="1">
    <citation type="submission" date="2020-09" db="EMBL/GenBank/DDBJ databases">
        <title>Paenibacillus sp. strain PR3 16S rRNA gene Genome sequencing and assembly.</title>
        <authorList>
            <person name="Kim J."/>
        </authorList>
    </citation>
    <scope>NUCLEOTIDE SEQUENCE [LARGE SCALE GENOMIC DNA]</scope>
    <source>
        <strain evidence="10 11">PR3</strain>
    </source>
</reference>
<feature type="compositionally biased region" description="Polar residues" evidence="8">
    <location>
        <begin position="421"/>
        <end position="433"/>
    </location>
</feature>
<feature type="active site" description="Charge relay system" evidence="6">
    <location>
        <position position="175"/>
    </location>
</feature>
<dbReference type="InterPro" id="IPR000209">
    <property type="entry name" value="Peptidase_S8/S53_dom"/>
</dbReference>
<dbReference type="InterPro" id="IPR023827">
    <property type="entry name" value="Peptidase_S8_Asp-AS"/>
</dbReference>
<accession>A0ABR8MX46</accession>